<dbReference type="EMBL" id="UINC01011068">
    <property type="protein sequence ID" value="SVA49008.1"/>
    <property type="molecule type" value="Genomic_DNA"/>
</dbReference>
<reference evidence="2" key="1">
    <citation type="submission" date="2018-05" db="EMBL/GenBank/DDBJ databases">
        <authorList>
            <person name="Lanie J.A."/>
            <person name="Ng W.-L."/>
            <person name="Kazmierczak K.M."/>
            <person name="Andrzejewski T.M."/>
            <person name="Davidsen T.M."/>
            <person name="Wayne K.J."/>
            <person name="Tettelin H."/>
            <person name="Glass J.I."/>
            <person name="Rusch D."/>
            <person name="Podicherti R."/>
            <person name="Tsui H.-C.T."/>
            <person name="Winkler M.E."/>
        </authorList>
    </citation>
    <scope>NUCLEOTIDE SEQUENCE</scope>
</reference>
<evidence type="ECO:0000256" key="1">
    <source>
        <dbReference type="SAM" id="MobiDB-lite"/>
    </source>
</evidence>
<dbReference type="AlphaFoldDB" id="A0A381WAG8"/>
<protein>
    <submittedName>
        <fullName evidence="2">Uncharacterized protein</fullName>
    </submittedName>
</protein>
<name>A0A381WAG8_9ZZZZ</name>
<organism evidence="2">
    <name type="scientific">marine metagenome</name>
    <dbReference type="NCBI Taxonomy" id="408172"/>
    <lineage>
        <taxon>unclassified sequences</taxon>
        <taxon>metagenomes</taxon>
        <taxon>ecological metagenomes</taxon>
    </lineage>
</organism>
<evidence type="ECO:0000313" key="2">
    <source>
        <dbReference type="EMBL" id="SVA49008.1"/>
    </source>
</evidence>
<sequence>MSGLNQVSTVPHYRSTGSLSVGSRLSAAWHRLPGRLLTLGQARWPWVSPVEFPGQRCVGIRRGVLAPVGAGA</sequence>
<proteinExistence type="predicted"/>
<gene>
    <name evidence="2" type="ORF">METZ01_LOCUS101862</name>
</gene>
<accession>A0A381WAG8</accession>
<feature type="region of interest" description="Disordered" evidence="1">
    <location>
        <begin position="1"/>
        <end position="20"/>
    </location>
</feature>